<accession>A0AAV4DZV0</accession>
<feature type="region of interest" description="Disordered" evidence="1">
    <location>
        <begin position="43"/>
        <end position="85"/>
    </location>
</feature>
<organism evidence="2 3">
    <name type="scientific">Plakobranchus ocellatus</name>
    <dbReference type="NCBI Taxonomy" id="259542"/>
    <lineage>
        <taxon>Eukaryota</taxon>
        <taxon>Metazoa</taxon>
        <taxon>Spiralia</taxon>
        <taxon>Lophotrochozoa</taxon>
        <taxon>Mollusca</taxon>
        <taxon>Gastropoda</taxon>
        <taxon>Heterobranchia</taxon>
        <taxon>Euthyneura</taxon>
        <taxon>Panpulmonata</taxon>
        <taxon>Sacoglossa</taxon>
        <taxon>Placobranchoidea</taxon>
        <taxon>Plakobranchidae</taxon>
        <taxon>Plakobranchus</taxon>
    </lineage>
</organism>
<reference evidence="2 3" key="1">
    <citation type="journal article" date="2021" name="Elife">
        <title>Chloroplast acquisition without the gene transfer in kleptoplastic sea slugs, Plakobranchus ocellatus.</title>
        <authorList>
            <person name="Maeda T."/>
            <person name="Takahashi S."/>
            <person name="Yoshida T."/>
            <person name="Shimamura S."/>
            <person name="Takaki Y."/>
            <person name="Nagai Y."/>
            <person name="Toyoda A."/>
            <person name="Suzuki Y."/>
            <person name="Arimoto A."/>
            <person name="Ishii H."/>
            <person name="Satoh N."/>
            <person name="Nishiyama T."/>
            <person name="Hasebe M."/>
            <person name="Maruyama T."/>
            <person name="Minagawa J."/>
            <person name="Obokata J."/>
            <person name="Shigenobu S."/>
        </authorList>
    </citation>
    <scope>NUCLEOTIDE SEQUENCE [LARGE SCALE GENOMIC DNA]</scope>
</reference>
<dbReference type="AlphaFoldDB" id="A0AAV4DZV0"/>
<name>A0AAV4DZV0_9GAST</name>
<keyword evidence="3" id="KW-1185">Reference proteome</keyword>
<evidence type="ECO:0000256" key="1">
    <source>
        <dbReference type="SAM" id="MobiDB-lite"/>
    </source>
</evidence>
<evidence type="ECO:0000313" key="3">
    <source>
        <dbReference type="Proteomes" id="UP000735302"/>
    </source>
</evidence>
<comment type="caution">
    <text evidence="2">The sequence shown here is derived from an EMBL/GenBank/DDBJ whole genome shotgun (WGS) entry which is preliminary data.</text>
</comment>
<feature type="compositionally biased region" description="Acidic residues" evidence="1">
    <location>
        <begin position="59"/>
        <end position="83"/>
    </location>
</feature>
<dbReference type="EMBL" id="BLXT01008474">
    <property type="protein sequence ID" value="GFO49366.1"/>
    <property type="molecule type" value="Genomic_DNA"/>
</dbReference>
<protein>
    <submittedName>
        <fullName evidence="2">Uncharacterized protein</fullName>
    </submittedName>
</protein>
<proteinExistence type="predicted"/>
<sequence>MINERRVLRLPSFLPSSRRVLSTLAGLKLRAQPNIKQSVISLKIKSNGDDDGGGSGGSGDDDNNEDGVDEDDKDDDEEEEEDTFGPWLRVDLKIREEDHCRWEVKFAKCCAIKAICMKENVPLLTEY</sequence>
<evidence type="ECO:0000313" key="2">
    <source>
        <dbReference type="EMBL" id="GFO49366.1"/>
    </source>
</evidence>
<gene>
    <name evidence="2" type="ORF">PoB_007587100</name>
</gene>
<dbReference type="Proteomes" id="UP000735302">
    <property type="component" value="Unassembled WGS sequence"/>
</dbReference>